<dbReference type="PANTHER" id="PTHR12992">
    <property type="entry name" value="NUDIX HYDROLASE"/>
    <property type="match status" value="1"/>
</dbReference>
<dbReference type="Proteomes" id="UP001501508">
    <property type="component" value="Unassembled WGS sequence"/>
</dbReference>
<dbReference type="RefSeq" id="WP_345033065.1">
    <property type="nucleotide sequence ID" value="NZ_BAABEY010000036.1"/>
</dbReference>
<accession>A0ABP8MDU0</accession>
<dbReference type="PROSITE" id="PS51462">
    <property type="entry name" value="NUDIX"/>
    <property type="match status" value="1"/>
</dbReference>
<organism evidence="8 9">
    <name type="scientific">Ravibacter arvi</name>
    <dbReference type="NCBI Taxonomy" id="2051041"/>
    <lineage>
        <taxon>Bacteria</taxon>
        <taxon>Pseudomonadati</taxon>
        <taxon>Bacteroidota</taxon>
        <taxon>Cytophagia</taxon>
        <taxon>Cytophagales</taxon>
        <taxon>Spirosomataceae</taxon>
        <taxon>Ravibacter</taxon>
    </lineage>
</organism>
<evidence type="ECO:0000256" key="1">
    <source>
        <dbReference type="ARBA" id="ARBA00001936"/>
    </source>
</evidence>
<dbReference type="Gene3D" id="3.90.79.10">
    <property type="entry name" value="Nucleoside Triphosphate Pyrophosphohydrolase"/>
    <property type="match status" value="1"/>
</dbReference>
<evidence type="ECO:0000259" key="7">
    <source>
        <dbReference type="PROSITE" id="PS51462"/>
    </source>
</evidence>
<comment type="cofactor">
    <cofactor evidence="1">
        <name>Mn(2+)</name>
        <dbReference type="ChEBI" id="CHEBI:29035"/>
    </cofactor>
</comment>
<keyword evidence="9" id="KW-1185">Reference proteome</keyword>
<evidence type="ECO:0000313" key="8">
    <source>
        <dbReference type="EMBL" id="GAA4447788.1"/>
    </source>
</evidence>
<dbReference type="SUPFAM" id="SSF55811">
    <property type="entry name" value="Nudix"/>
    <property type="match status" value="1"/>
</dbReference>
<dbReference type="CDD" id="cd03426">
    <property type="entry name" value="NUDIX_CoAse_Nudt7"/>
    <property type="match status" value="1"/>
</dbReference>
<gene>
    <name evidence="8" type="ORF">GCM10023091_43290</name>
</gene>
<comment type="cofactor">
    <cofactor evidence="2">
        <name>Mg(2+)</name>
        <dbReference type="ChEBI" id="CHEBI:18420"/>
    </cofactor>
</comment>
<proteinExistence type="predicted"/>
<reference evidence="9" key="1">
    <citation type="journal article" date="2019" name="Int. J. Syst. Evol. Microbiol.">
        <title>The Global Catalogue of Microorganisms (GCM) 10K type strain sequencing project: providing services to taxonomists for standard genome sequencing and annotation.</title>
        <authorList>
            <consortium name="The Broad Institute Genomics Platform"/>
            <consortium name="The Broad Institute Genome Sequencing Center for Infectious Disease"/>
            <person name="Wu L."/>
            <person name="Ma J."/>
        </authorList>
    </citation>
    <scope>NUCLEOTIDE SEQUENCE [LARGE SCALE GENOMIC DNA]</scope>
    <source>
        <strain evidence="9">JCM 31920</strain>
    </source>
</reference>
<comment type="caution">
    <text evidence="8">The sequence shown here is derived from an EMBL/GenBank/DDBJ whole genome shotgun (WGS) entry which is preliminary data.</text>
</comment>
<keyword evidence="6" id="KW-0464">Manganese</keyword>
<dbReference type="EMBL" id="BAABEY010000036">
    <property type="protein sequence ID" value="GAA4447788.1"/>
    <property type="molecule type" value="Genomic_DNA"/>
</dbReference>
<protein>
    <submittedName>
        <fullName evidence="8">CoA pyrophosphatase</fullName>
    </submittedName>
</protein>
<dbReference type="Pfam" id="PF00293">
    <property type="entry name" value="NUDIX"/>
    <property type="match status" value="1"/>
</dbReference>
<evidence type="ECO:0000313" key="9">
    <source>
        <dbReference type="Proteomes" id="UP001501508"/>
    </source>
</evidence>
<evidence type="ECO:0000256" key="4">
    <source>
        <dbReference type="ARBA" id="ARBA00022801"/>
    </source>
</evidence>
<dbReference type="InterPro" id="IPR045121">
    <property type="entry name" value="CoAse"/>
</dbReference>
<keyword evidence="3" id="KW-0479">Metal-binding</keyword>
<dbReference type="InterPro" id="IPR000086">
    <property type="entry name" value="NUDIX_hydrolase_dom"/>
</dbReference>
<sequence length="209" mass="23732">MNRFGTFSDFEAYVADRLVKDLPGRTAHGRMAAPHYKGWPQPQEKSRWSAVLILFYPQYDEIVFPVIQRPTYDGVHSGQIAFPGGKMDETDQDLHQTALREAWEEIGVPKEEVKILGQLSEIYILVSDMRVVPVVGTVPARPRFVPDAREVQEIREIGLSGIRDRQIIREGKIPVRGGFVKSPYYDYDGLQIWGATAMMISELLEIIEG</sequence>
<dbReference type="PANTHER" id="PTHR12992:SF11">
    <property type="entry name" value="MITOCHONDRIAL COENZYME A DIPHOSPHATASE NUDT8"/>
    <property type="match status" value="1"/>
</dbReference>
<keyword evidence="4" id="KW-0378">Hydrolase</keyword>
<keyword evidence="5" id="KW-0460">Magnesium</keyword>
<name>A0ABP8MDU0_9BACT</name>
<dbReference type="InterPro" id="IPR015797">
    <property type="entry name" value="NUDIX_hydrolase-like_dom_sf"/>
</dbReference>
<evidence type="ECO:0000256" key="5">
    <source>
        <dbReference type="ARBA" id="ARBA00022842"/>
    </source>
</evidence>
<evidence type="ECO:0000256" key="3">
    <source>
        <dbReference type="ARBA" id="ARBA00022723"/>
    </source>
</evidence>
<evidence type="ECO:0000256" key="2">
    <source>
        <dbReference type="ARBA" id="ARBA00001946"/>
    </source>
</evidence>
<feature type="domain" description="Nudix hydrolase" evidence="7">
    <location>
        <begin position="45"/>
        <end position="181"/>
    </location>
</feature>
<evidence type="ECO:0000256" key="6">
    <source>
        <dbReference type="ARBA" id="ARBA00023211"/>
    </source>
</evidence>